<feature type="binding site" evidence="13">
    <location>
        <begin position="194"/>
        <end position="198"/>
    </location>
    <ligand>
        <name>ATP</name>
        <dbReference type="ChEBI" id="CHEBI:30616"/>
    </ligand>
</feature>
<dbReference type="Proteomes" id="UP001497416">
    <property type="component" value="Unassembled WGS sequence"/>
</dbReference>
<evidence type="ECO:0000259" key="15">
    <source>
        <dbReference type="PROSITE" id="PS51192"/>
    </source>
</evidence>
<evidence type="ECO:0000256" key="5">
    <source>
        <dbReference type="ARBA" id="ARBA00022490"/>
    </source>
</evidence>
<feature type="domain" description="Helicase ATP-binding" evidence="15">
    <location>
        <begin position="178"/>
        <end position="337"/>
    </location>
</feature>
<dbReference type="Pfam" id="PF01043">
    <property type="entry name" value="SecA_PP_bind"/>
    <property type="match status" value="1"/>
</dbReference>
<evidence type="ECO:0000256" key="9">
    <source>
        <dbReference type="ARBA" id="ARBA00022927"/>
    </source>
</evidence>
<dbReference type="InterPro" id="IPR011130">
    <property type="entry name" value="SecA_preprotein_X-link_dom"/>
</dbReference>
<evidence type="ECO:0000256" key="12">
    <source>
        <dbReference type="ARBA" id="ARBA00023136"/>
    </source>
</evidence>
<keyword evidence="3 13" id="KW-0813">Transport</keyword>
<dbReference type="Gene3D" id="3.40.50.300">
    <property type="entry name" value="P-loop containing nucleotide triphosphate hydrolases"/>
    <property type="match status" value="3"/>
</dbReference>
<dbReference type="HAMAP" id="MF_01382">
    <property type="entry name" value="SecA"/>
    <property type="match status" value="1"/>
</dbReference>
<dbReference type="EMBL" id="CAXIXY010000004">
    <property type="protein sequence ID" value="CAL2083502.1"/>
    <property type="molecule type" value="Genomic_DNA"/>
</dbReference>
<feature type="domain" description="Helicase C-terminal" evidence="16">
    <location>
        <begin position="618"/>
        <end position="786"/>
    </location>
</feature>
<keyword evidence="7 13" id="KW-0547">Nucleotide-binding</keyword>
<evidence type="ECO:0000313" key="18">
    <source>
        <dbReference type="EMBL" id="CAL2083502.1"/>
    </source>
</evidence>
<dbReference type="PROSITE" id="PS51192">
    <property type="entry name" value="HELICASE_ATP_BIND_1"/>
    <property type="match status" value="1"/>
</dbReference>
<dbReference type="InterPro" id="IPR027417">
    <property type="entry name" value="P-loop_NTPase"/>
</dbReference>
<dbReference type="SMART" id="SM00957">
    <property type="entry name" value="SecA_DEAD"/>
    <property type="match status" value="1"/>
</dbReference>
<dbReference type="InterPro" id="IPR036266">
    <property type="entry name" value="SecA_Wing/Scaffold_sf"/>
</dbReference>
<comment type="caution">
    <text evidence="18">The sequence shown here is derived from an EMBL/GenBank/DDBJ whole genome shotgun (WGS) entry which is preliminary data.</text>
</comment>
<keyword evidence="12 13" id="KW-0472">Membrane</keyword>
<dbReference type="Pfam" id="PF21090">
    <property type="entry name" value="P-loop_SecA"/>
    <property type="match status" value="1"/>
</dbReference>
<comment type="similarity">
    <text evidence="2 13 14">Belongs to the SecA family.</text>
</comment>
<dbReference type="CDD" id="cd17928">
    <property type="entry name" value="DEXDc_SecA"/>
    <property type="match status" value="1"/>
</dbReference>
<dbReference type="RefSeq" id="WP_348711532.1">
    <property type="nucleotide sequence ID" value="NZ_CAXIXY010000004.1"/>
</dbReference>
<protein>
    <recommendedName>
        <fullName evidence="13 14">Protein translocase subunit SecA</fullName>
        <ecNumber evidence="13">7.4.2.8</ecNumber>
    </recommendedName>
</protein>
<dbReference type="Pfam" id="PF07516">
    <property type="entry name" value="SecA_SW"/>
    <property type="match status" value="1"/>
</dbReference>
<dbReference type="PROSITE" id="PS01312">
    <property type="entry name" value="SECA"/>
    <property type="match status" value="1"/>
</dbReference>
<keyword evidence="4 13" id="KW-1003">Cell membrane</keyword>
<evidence type="ECO:0000256" key="14">
    <source>
        <dbReference type="RuleBase" id="RU003874"/>
    </source>
</evidence>
<evidence type="ECO:0000256" key="6">
    <source>
        <dbReference type="ARBA" id="ARBA00022519"/>
    </source>
</evidence>
<name>A0ABM9NXZ6_9FLAO</name>
<dbReference type="NCBIfam" id="NF009536">
    <property type="entry name" value="PRK12901.1"/>
    <property type="match status" value="1"/>
</dbReference>
<comment type="subcellular location">
    <subcellularLocation>
        <location evidence="13">Cell membrane</location>
        <topology evidence="13">Peripheral membrane protein</topology>
        <orientation evidence="13">Cytoplasmic side</orientation>
    </subcellularLocation>
    <subcellularLocation>
        <location evidence="13">Cytoplasm</location>
    </subcellularLocation>
    <subcellularLocation>
        <location evidence="1">Membrane</location>
        <topology evidence="1">Peripheral membrane protein</topology>
    </subcellularLocation>
    <text evidence="13">Distribution is 50-50.</text>
</comment>
<dbReference type="NCBIfam" id="TIGR00963">
    <property type="entry name" value="secA"/>
    <property type="match status" value="1"/>
</dbReference>
<comment type="subunit">
    <text evidence="13">Monomer and homodimer. Part of the essential Sec protein translocation apparatus which comprises SecA, SecYEG and auxiliary proteins SecDF. Other proteins may also be involved.</text>
</comment>
<organism evidence="18 19">
    <name type="scientific">Tenacibaculum platacis</name>
    <dbReference type="NCBI Taxonomy" id="3137852"/>
    <lineage>
        <taxon>Bacteria</taxon>
        <taxon>Pseudomonadati</taxon>
        <taxon>Bacteroidota</taxon>
        <taxon>Flavobacteriia</taxon>
        <taxon>Flavobacteriales</taxon>
        <taxon>Flavobacteriaceae</taxon>
        <taxon>Tenacibaculum</taxon>
    </lineage>
</organism>
<keyword evidence="6" id="KW-0997">Cell inner membrane</keyword>
<dbReference type="InterPro" id="IPR014001">
    <property type="entry name" value="Helicase_ATP-bd"/>
</dbReference>
<dbReference type="InterPro" id="IPR014018">
    <property type="entry name" value="SecA_motor_DEAD"/>
</dbReference>
<evidence type="ECO:0000256" key="8">
    <source>
        <dbReference type="ARBA" id="ARBA00022840"/>
    </source>
</evidence>
<sequence>MSILNSIIKLFVGDKQQKDLKSLQPIVDKVKSFETVIANLTNDQLREKTIEFKSKIKEATKQFDDAISTLENEVKTADIDRQEEIYAEIDKLKDEAYTASEGVLAEIMPEAFALVKETAKRFANNEEIEVTATPFDRELSGSRPHITLEDDKAYWANSWDASGKEVTWDMIHYDVQLIGGSVLHQGKIAEMMTGEGKTLVSTLPVYLNALSGKGVHVVTVNDYLAKRDRAWMAPIFEFHGLSTDCIDFHQPNSEERRKAYNADITYGTNNEFGFDYLRDNMASSKEDLVQREPNYAIIDEVDSVLIDDARTPLIISGPVPQGDLHEFNELKPLVADLVTLQNKYLVGVLAEAKKLLKEGNTKDGGFLLLRVYRGLPKNKALIKFLSQEGIKQVLQKTENFYMQDNNKLMPEVDAELWFTIEEKNNQINLTDKGVAHLSEKTQNDTFFVLPDISIKVAEIENADSTPEQKAELKEELYRDFSVKSERIHTMNQLLKAYTLFEKDVEYVVVENKVMIVDEQTGRIMDGRRYSDGLHQAIEAKENVKIEDATQTFATVTLQNYFRMYRKLSGMTGTAVTEAGEFWEIYKLDVIEIPTNKPIARDDREDLLYKTTREKYNAVIDEIVKLVGENRPVLVGTTSVEISELLGRMLAMRKIPHNILNAKLHKKEADVVAEAGKPGQVTIATNMAGRGTDIKLSDEVKAAGGLAIIGTERHDSRRVDRQLRGRAGRQGDVGSSQFFVALDDNLMRLFGSDRIAKMMDRLGLKEGEVIQDRLITKSIERAQKKVEENNFGIRKRLLEYDDVMNSQREFVYKRRRHALDGKKLQLDIANMIYDTCDAVVRQNKLNKDFQNFEFELIRFSSMTSPFSEEEFNTKAEQDLVDELYKIVSENYKNDAGRNATQAFPVIKNVFENEGDRYERIVVPFTDGTKTIRVVTNLKEAYESEAKSLVNDFEKNITLAIIDENWKDHLRRMDELKQTVQNATYEQKDPLLVYKFEAFELFQETIDKINKEVLSFLFKGKLPTEDESQISEAREQQREKLDLRKDEVQNSTQQAFSNARNQQTQEQQIVETVVREQPKIGRNERVTIKNVMSGEEKEVKYKQAIPLIEQGTWVLYNK</sequence>
<dbReference type="PROSITE" id="PS51194">
    <property type="entry name" value="HELICASE_CTER"/>
    <property type="match status" value="1"/>
</dbReference>
<evidence type="ECO:0000313" key="19">
    <source>
        <dbReference type="Proteomes" id="UP001497416"/>
    </source>
</evidence>
<evidence type="ECO:0000256" key="1">
    <source>
        <dbReference type="ARBA" id="ARBA00004170"/>
    </source>
</evidence>
<dbReference type="Gene3D" id="3.90.1440.10">
    <property type="entry name" value="SecA, preprotein cross-linking domain"/>
    <property type="match status" value="1"/>
</dbReference>
<evidence type="ECO:0000256" key="2">
    <source>
        <dbReference type="ARBA" id="ARBA00007650"/>
    </source>
</evidence>
<proteinExistence type="inferred from homology"/>
<reference evidence="18 19" key="1">
    <citation type="submission" date="2024-05" db="EMBL/GenBank/DDBJ databases">
        <authorList>
            <person name="Duchaud E."/>
        </authorList>
    </citation>
    <scope>NUCLEOTIDE SEQUENCE [LARGE SCALE GENOMIC DNA]</scope>
    <source>
        <strain evidence="18">Ena-SAMPLE-TAB-13-05-2024-13:56:06:370-140302</strain>
    </source>
</reference>
<dbReference type="PRINTS" id="PR00906">
    <property type="entry name" value="SECA"/>
</dbReference>
<dbReference type="Pfam" id="PF07517">
    <property type="entry name" value="SecA_DEAD"/>
    <property type="match status" value="1"/>
</dbReference>
<keyword evidence="19" id="KW-1185">Reference proteome</keyword>
<dbReference type="InterPro" id="IPR044722">
    <property type="entry name" value="SecA_SF2_C"/>
</dbReference>
<evidence type="ECO:0000256" key="7">
    <source>
        <dbReference type="ARBA" id="ARBA00022741"/>
    </source>
</evidence>
<keyword evidence="11 13" id="KW-0811">Translocation</keyword>
<gene>
    <name evidence="13 18" type="primary">secA</name>
    <name evidence="18" type="ORF">T190607A01A_20145</name>
</gene>
<keyword evidence="5 13" id="KW-0963">Cytoplasm</keyword>
<feature type="domain" description="SecA family profile" evidence="17">
    <location>
        <begin position="5"/>
        <end position="770"/>
    </location>
</feature>
<keyword evidence="8 13" id="KW-0067">ATP-binding</keyword>
<dbReference type="PANTHER" id="PTHR30612">
    <property type="entry name" value="SECA INNER MEMBRANE COMPONENT OF SEC PROTEIN SECRETION SYSTEM"/>
    <property type="match status" value="1"/>
</dbReference>
<dbReference type="InterPro" id="IPR036670">
    <property type="entry name" value="SecA_X-link_sf"/>
</dbReference>
<evidence type="ECO:0000259" key="17">
    <source>
        <dbReference type="PROSITE" id="PS51196"/>
    </source>
</evidence>
<dbReference type="SUPFAM" id="SSF52540">
    <property type="entry name" value="P-loop containing nucleoside triphosphate hydrolases"/>
    <property type="match status" value="2"/>
</dbReference>
<evidence type="ECO:0000256" key="13">
    <source>
        <dbReference type="HAMAP-Rule" id="MF_01382"/>
    </source>
</evidence>
<dbReference type="PANTHER" id="PTHR30612:SF0">
    <property type="entry name" value="CHLOROPLAST PROTEIN-TRANSPORTING ATPASE"/>
    <property type="match status" value="1"/>
</dbReference>
<feature type="binding site" evidence="13">
    <location>
        <position position="176"/>
    </location>
    <ligand>
        <name>ATP</name>
        <dbReference type="ChEBI" id="CHEBI:30616"/>
    </ligand>
</feature>
<dbReference type="InterPro" id="IPR011116">
    <property type="entry name" value="SecA_Wing/Scaffold"/>
</dbReference>
<dbReference type="InterPro" id="IPR020937">
    <property type="entry name" value="SecA_CS"/>
</dbReference>
<dbReference type="InterPro" id="IPR001650">
    <property type="entry name" value="Helicase_C-like"/>
</dbReference>
<evidence type="ECO:0000256" key="4">
    <source>
        <dbReference type="ARBA" id="ARBA00022475"/>
    </source>
</evidence>
<dbReference type="SUPFAM" id="SSF81886">
    <property type="entry name" value="Helical scaffold and wing domains of SecA"/>
    <property type="match status" value="1"/>
</dbReference>
<comment type="catalytic activity">
    <reaction evidence="13">
        <text>ATP + H2O + cellular proteinSide 1 = ADP + phosphate + cellular proteinSide 2.</text>
        <dbReference type="EC" id="7.4.2.8"/>
    </reaction>
</comment>
<comment type="function">
    <text evidence="13">Part of the Sec protein translocase complex. Interacts with the SecYEG preprotein conducting channel. Has a central role in coupling the hydrolysis of ATP to the transfer of proteins into and across the cell membrane, serving as an ATP-driven molecular motor driving the stepwise translocation of polypeptide chains across the membrane.</text>
</comment>
<accession>A0ABM9NXZ6</accession>
<keyword evidence="9 13" id="KW-0653">Protein transport</keyword>
<evidence type="ECO:0000256" key="11">
    <source>
        <dbReference type="ARBA" id="ARBA00023010"/>
    </source>
</evidence>
<keyword evidence="10 13" id="KW-1278">Translocase</keyword>
<dbReference type="PROSITE" id="PS51196">
    <property type="entry name" value="SECA_MOTOR_DEAD"/>
    <property type="match status" value="1"/>
</dbReference>
<dbReference type="Gene3D" id="1.10.3060.10">
    <property type="entry name" value="Helical scaffold and wing domains of SecA"/>
    <property type="match status" value="1"/>
</dbReference>
<evidence type="ECO:0000256" key="3">
    <source>
        <dbReference type="ARBA" id="ARBA00022448"/>
    </source>
</evidence>
<dbReference type="SMART" id="SM00958">
    <property type="entry name" value="SecA_PP_bind"/>
    <property type="match status" value="1"/>
</dbReference>
<evidence type="ECO:0000256" key="10">
    <source>
        <dbReference type="ARBA" id="ARBA00022967"/>
    </source>
</evidence>
<dbReference type="EC" id="7.4.2.8" evidence="13"/>
<dbReference type="CDD" id="cd18803">
    <property type="entry name" value="SF2_C_secA"/>
    <property type="match status" value="1"/>
</dbReference>
<dbReference type="InterPro" id="IPR000185">
    <property type="entry name" value="SecA"/>
</dbReference>
<dbReference type="SUPFAM" id="SSF81767">
    <property type="entry name" value="Pre-protein crosslinking domain of SecA"/>
    <property type="match status" value="1"/>
</dbReference>
<dbReference type="InterPro" id="IPR011115">
    <property type="entry name" value="SecA_DEAD"/>
</dbReference>
<evidence type="ECO:0000259" key="16">
    <source>
        <dbReference type="PROSITE" id="PS51194"/>
    </source>
</evidence>
<feature type="binding site" evidence="13">
    <location>
        <position position="692"/>
    </location>
    <ligand>
        <name>ATP</name>
        <dbReference type="ChEBI" id="CHEBI:30616"/>
    </ligand>
</feature>